<evidence type="ECO:0000259" key="1">
    <source>
        <dbReference type="Pfam" id="PF02120"/>
    </source>
</evidence>
<keyword evidence="2" id="KW-0969">Cilium</keyword>
<gene>
    <name evidence="2" type="ORF">GQF02_00245</name>
</gene>
<dbReference type="Pfam" id="PF02120">
    <property type="entry name" value="Flg_hook"/>
    <property type="match status" value="1"/>
</dbReference>
<evidence type="ECO:0000313" key="2">
    <source>
        <dbReference type="EMBL" id="MXR35429.1"/>
    </source>
</evidence>
<protein>
    <submittedName>
        <fullName evidence="2">Flagellar hook-length control protein FliK</fullName>
    </submittedName>
</protein>
<evidence type="ECO:0000313" key="3">
    <source>
        <dbReference type="Proteomes" id="UP000467214"/>
    </source>
</evidence>
<dbReference type="EMBL" id="WSSB01000001">
    <property type="protein sequence ID" value="MXR35429.1"/>
    <property type="molecule type" value="Genomic_DNA"/>
</dbReference>
<feature type="domain" description="Flagellar hook-length control protein-like C-terminal" evidence="1">
    <location>
        <begin position="263"/>
        <end position="330"/>
    </location>
</feature>
<proteinExistence type="predicted"/>
<dbReference type="RefSeq" id="WP_160794086.1">
    <property type="nucleotide sequence ID" value="NZ_WSSB01000001.1"/>
</dbReference>
<sequence length="331" mass="34940">MIPSLGNAPGQSLPAQGQARVDNARFLKDAGRGLIAVDKVPGKVPALLLGEAVNARVVERLPDNKLVALIKNGLFTLQLPPGVSVKGESIALKVAALAPALTFALAADAGEPEQNNSVAVRLSSATRYLSDLLRAAPQATGKAATLLDPQAPLSARAESLTQAVRQSGVFYESQQKAWVEGRLPLEKLQSQPQAQAGELLKQEPQARTQVMAELGSVLQKQLDTLESRVLNVNAQAWPGQAAQWQIEREAAGERDADGGGEIPVWATRLNLDLPALGSLGARVRLVGHQIQLTLDADDTTAALIETHRTRLEDGLAAAGLALVALNIKQHG</sequence>
<organism evidence="2 3">
    <name type="scientific">Craterilacuibacter sinensis</name>
    <dbReference type="NCBI Taxonomy" id="2686017"/>
    <lineage>
        <taxon>Bacteria</taxon>
        <taxon>Pseudomonadati</taxon>
        <taxon>Pseudomonadota</taxon>
        <taxon>Betaproteobacteria</taxon>
        <taxon>Neisseriales</taxon>
        <taxon>Neisseriaceae</taxon>
        <taxon>Craterilacuibacter</taxon>
    </lineage>
</organism>
<dbReference type="InterPro" id="IPR021136">
    <property type="entry name" value="Flagellar_hook_control-like_C"/>
</dbReference>
<accession>A0A845BGU2</accession>
<keyword evidence="2" id="KW-0966">Cell projection</keyword>
<keyword evidence="3" id="KW-1185">Reference proteome</keyword>
<keyword evidence="2" id="KW-0282">Flagellum</keyword>
<reference evidence="2 3" key="1">
    <citation type="submission" date="2019-12" db="EMBL/GenBank/DDBJ databases">
        <title>Neisseriaceae gen. nov. sp. Genome sequencing and assembly.</title>
        <authorList>
            <person name="Liu Z."/>
            <person name="Li A."/>
        </authorList>
    </citation>
    <scope>NUCLEOTIDE SEQUENCE [LARGE SCALE GENOMIC DNA]</scope>
    <source>
        <strain evidence="2 3">B2N2-7</strain>
    </source>
</reference>
<name>A0A845BGU2_9NEIS</name>
<dbReference type="AlphaFoldDB" id="A0A845BGU2"/>
<dbReference type="Proteomes" id="UP000467214">
    <property type="component" value="Unassembled WGS sequence"/>
</dbReference>
<comment type="caution">
    <text evidence="2">The sequence shown here is derived from an EMBL/GenBank/DDBJ whole genome shotgun (WGS) entry which is preliminary data.</text>
</comment>